<accession>A0A6B3CA68</accession>
<protein>
    <submittedName>
        <fullName evidence="1">Uncharacterized protein</fullName>
    </submittedName>
</protein>
<dbReference type="RefSeq" id="WP_164325260.1">
    <property type="nucleotide sequence ID" value="NZ_JAAGLU010000701.1"/>
</dbReference>
<reference evidence="1" key="1">
    <citation type="submission" date="2020-01" db="EMBL/GenBank/DDBJ databases">
        <title>Insect and environment-associated Actinomycetes.</title>
        <authorList>
            <person name="Currrie C."/>
            <person name="Chevrette M."/>
            <person name="Carlson C."/>
            <person name="Stubbendieck R."/>
            <person name="Wendt-Pienkowski E."/>
        </authorList>
    </citation>
    <scope>NUCLEOTIDE SEQUENCE</scope>
    <source>
        <strain evidence="1">SID12501</strain>
    </source>
</reference>
<gene>
    <name evidence="1" type="ORF">G3I71_48000</name>
</gene>
<feature type="non-terminal residue" evidence="1">
    <location>
        <position position="1"/>
    </location>
</feature>
<dbReference type="AlphaFoldDB" id="A0A6B3CA68"/>
<organism evidence="1">
    <name type="scientific">Streptomyces sp. SID12501</name>
    <dbReference type="NCBI Taxonomy" id="2706042"/>
    <lineage>
        <taxon>Bacteria</taxon>
        <taxon>Bacillati</taxon>
        <taxon>Actinomycetota</taxon>
        <taxon>Actinomycetes</taxon>
        <taxon>Kitasatosporales</taxon>
        <taxon>Streptomycetaceae</taxon>
        <taxon>Streptomyces</taxon>
    </lineage>
</organism>
<evidence type="ECO:0000313" key="1">
    <source>
        <dbReference type="EMBL" id="NEC93304.1"/>
    </source>
</evidence>
<comment type="caution">
    <text evidence="1">The sequence shown here is derived from an EMBL/GenBank/DDBJ whole genome shotgun (WGS) entry which is preliminary data.</text>
</comment>
<dbReference type="EMBL" id="JAAGLU010000701">
    <property type="protein sequence ID" value="NEC93304.1"/>
    <property type="molecule type" value="Genomic_DNA"/>
</dbReference>
<sequence length="137" mass="15019">DGEVAFADVACSVARFYGTEVVYARPAGYFENHPTFGRRWVPNRRLDARRLQEAEAAAEPQWRDHTVARVVLTSAGVRLKPSGSPGWLPFDHALLAGVTTRQPEVVLSYTVCAPLLLAGPAAQWLGVAIEHLRRTAV</sequence>
<name>A0A6B3CA68_9ACTN</name>
<proteinExistence type="predicted"/>